<accession>W7XHY9</accession>
<reference evidence="3" key="1">
    <citation type="journal article" date="2006" name="PLoS Biol.">
        <title>Macronuclear genome sequence of the ciliate Tetrahymena thermophila, a model eukaryote.</title>
        <authorList>
            <person name="Eisen J.A."/>
            <person name="Coyne R.S."/>
            <person name="Wu M."/>
            <person name="Wu D."/>
            <person name="Thiagarajan M."/>
            <person name="Wortman J.R."/>
            <person name="Badger J.H."/>
            <person name="Ren Q."/>
            <person name="Amedeo P."/>
            <person name="Jones K.M."/>
            <person name="Tallon L.J."/>
            <person name="Delcher A.L."/>
            <person name="Salzberg S.L."/>
            <person name="Silva J.C."/>
            <person name="Haas B.J."/>
            <person name="Majoros W.H."/>
            <person name="Farzad M."/>
            <person name="Carlton J.M."/>
            <person name="Smith R.K. Jr."/>
            <person name="Garg J."/>
            <person name="Pearlman R.E."/>
            <person name="Karrer K.M."/>
            <person name="Sun L."/>
            <person name="Manning G."/>
            <person name="Elde N.C."/>
            <person name="Turkewitz A.P."/>
            <person name="Asai D.J."/>
            <person name="Wilkes D.E."/>
            <person name="Wang Y."/>
            <person name="Cai H."/>
            <person name="Collins K."/>
            <person name="Stewart B.A."/>
            <person name="Lee S.R."/>
            <person name="Wilamowska K."/>
            <person name="Weinberg Z."/>
            <person name="Ruzzo W.L."/>
            <person name="Wloga D."/>
            <person name="Gaertig J."/>
            <person name="Frankel J."/>
            <person name="Tsao C.-C."/>
            <person name="Gorovsky M.A."/>
            <person name="Keeling P.J."/>
            <person name="Waller R.F."/>
            <person name="Patron N.J."/>
            <person name="Cherry J.M."/>
            <person name="Stover N.A."/>
            <person name="Krieger C.J."/>
            <person name="del Toro C."/>
            <person name="Ryder H.F."/>
            <person name="Williamson S.C."/>
            <person name="Barbeau R.A."/>
            <person name="Hamilton E.P."/>
            <person name="Orias E."/>
        </authorList>
    </citation>
    <scope>NUCLEOTIDE SEQUENCE [LARGE SCALE GENOMIC DNA]</scope>
    <source>
        <strain evidence="3">SB210</strain>
    </source>
</reference>
<dbReference type="KEGG" id="tet:TTHERM_000566889"/>
<evidence type="ECO:0000256" key="1">
    <source>
        <dbReference type="SAM" id="MobiDB-lite"/>
    </source>
</evidence>
<dbReference type="EMBL" id="GG662556">
    <property type="protein sequence ID" value="EWS72829.1"/>
    <property type="molecule type" value="Genomic_DNA"/>
</dbReference>
<dbReference type="InterPro" id="IPR028008">
    <property type="entry name" value="DUF4441"/>
</dbReference>
<protein>
    <submittedName>
        <fullName evidence="2">Uncharacterized protein</fullName>
    </submittedName>
</protein>
<organism evidence="2 3">
    <name type="scientific">Tetrahymena thermophila (strain SB210)</name>
    <dbReference type="NCBI Taxonomy" id="312017"/>
    <lineage>
        <taxon>Eukaryota</taxon>
        <taxon>Sar</taxon>
        <taxon>Alveolata</taxon>
        <taxon>Ciliophora</taxon>
        <taxon>Intramacronucleata</taxon>
        <taxon>Oligohymenophorea</taxon>
        <taxon>Hymenostomatida</taxon>
        <taxon>Tetrahymenina</taxon>
        <taxon>Tetrahymenidae</taxon>
        <taxon>Tetrahymena</taxon>
    </lineage>
</organism>
<dbReference type="InParanoid" id="W7XHY9"/>
<evidence type="ECO:0000313" key="3">
    <source>
        <dbReference type="Proteomes" id="UP000009168"/>
    </source>
</evidence>
<dbReference type="Pfam" id="PF14536">
    <property type="entry name" value="DUF4441"/>
    <property type="match status" value="1"/>
</dbReference>
<feature type="region of interest" description="Disordered" evidence="1">
    <location>
        <begin position="1"/>
        <end position="44"/>
    </location>
</feature>
<evidence type="ECO:0000313" key="2">
    <source>
        <dbReference type="EMBL" id="EWS72829.1"/>
    </source>
</evidence>
<keyword evidence="3" id="KW-1185">Reference proteome</keyword>
<feature type="compositionally biased region" description="Low complexity" evidence="1">
    <location>
        <begin position="23"/>
        <end position="39"/>
    </location>
</feature>
<feature type="compositionally biased region" description="Polar residues" evidence="1">
    <location>
        <begin position="1"/>
        <end position="22"/>
    </location>
</feature>
<dbReference type="Proteomes" id="UP000009168">
    <property type="component" value="Unassembled WGS sequence"/>
</dbReference>
<dbReference type="GeneID" id="24439610"/>
<dbReference type="RefSeq" id="XP_012654655.1">
    <property type="nucleotide sequence ID" value="XM_012799201.1"/>
</dbReference>
<sequence length="648" mass="76920">MNRQLYANNMNTNNQYSSSATTNNQNQFPSSNNSLSNQSAHQGMKELSQQNNVILYGIHKKLVNDTKQMHQDQCQHQYQNTQQSFQRHTQNDIPQLGNFHPTFQNSYSSDQTNPFIGGSLNNIHDNVQDDHIGSYCDRNTSTQNLQYINRLYNFDRAEQQTPQYTLFSDSENQYFLETPLYSYQRLNTQTDQSYDVPDGHFKHQGFNINYEQNKQIQNFYSSQTQQNSAYPDQVQEKSEQQYSETTDYFSRDNIFENSCMCDQSNLNQIRKGEYKQLTHPYNISEPTFQSSNYNHNREESNFLASNENNDIFQNKIEDLQLENQSYFNNTNYIKDKYDFHENRASNSPFQNGNYNDESCSKSEQSDEQFLMNHVFAENSQSNIMDENACQKQMQINQKDNHQFQIKQEIMGKNGTQEYQKPLKFAKQDVQQMENYGDLAKKWDAQINSSQIKFTEEDQRLKKQINSDTKQSFLTQQTNQIYQSAKEEQIQKSETALNQENQKSSLLIKESDCCQKQQEENFDIIHLDKKNIVRNLIRAFIRFLFSKSSFPHIHKTYFSNITENESKQQLKKYFTKKKFNNYVIKQIVQHQLYGNIFKFFLEKEAMNYLQHSNVKCKQNHERFIQFLVKCYDDYNLLENLECYVKNKKV</sequence>
<gene>
    <name evidence="2" type="ORF">TTHERM_000566889</name>
</gene>
<proteinExistence type="predicted"/>
<dbReference type="AlphaFoldDB" id="W7XHY9"/>
<name>W7XHY9_TETTS</name>